<evidence type="ECO:0000256" key="1">
    <source>
        <dbReference type="ARBA" id="ARBA00004141"/>
    </source>
</evidence>
<feature type="transmembrane region" description="Helical" evidence="8">
    <location>
        <begin position="316"/>
        <end position="334"/>
    </location>
</feature>
<feature type="compositionally biased region" description="Basic and acidic residues" evidence="7">
    <location>
        <begin position="26"/>
        <end position="35"/>
    </location>
</feature>
<evidence type="ECO:0000259" key="9">
    <source>
        <dbReference type="PROSITE" id="PS50850"/>
    </source>
</evidence>
<dbReference type="PANTHER" id="PTHR23505">
    <property type="entry name" value="SPINSTER"/>
    <property type="match status" value="1"/>
</dbReference>
<comment type="similarity">
    <text evidence="6">Belongs to the major facilitator superfamily. Spinster (TC 2.A.1.49) family.</text>
</comment>
<dbReference type="Pfam" id="PF07690">
    <property type="entry name" value="MFS_1"/>
    <property type="match status" value="1"/>
</dbReference>
<feature type="transmembrane region" description="Helical" evidence="8">
    <location>
        <begin position="51"/>
        <end position="68"/>
    </location>
</feature>
<evidence type="ECO:0000256" key="7">
    <source>
        <dbReference type="SAM" id="MobiDB-lite"/>
    </source>
</evidence>
<feature type="transmembrane region" description="Helical" evidence="8">
    <location>
        <begin position="354"/>
        <end position="374"/>
    </location>
</feature>
<accession>A0A8W8KVZ8</accession>
<evidence type="ECO:0000313" key="10">
    <source>
        <dbReference type="EnsemblMetazoa" id="G25264.1:cds"/>
    </source>
</evidence>
<keyword evidence="5 8" id="KW-0472">Membrane</keyword>
<comment type="subcellular location">
    <subcellularLocation>
        <location evidence="1">Membrane</location>
        <topology evidence="1">Multi-pass membrane protein</topology>
    </subcellularLocation>
</comment>
<feature type="compositionally biased region" description="Basic and acidic residues" evidence="7">
    <location>
        <begin position="1"/>
        <end position="18"/>
    </location>
</feature>
<feature type="transmembrane region" description="Helical" evidence="8">
    <location>
        <begin position="264"/>
        <end position="284"/>
    </location>
</feature>
<protein>
    <recommendedName>
        <fullName evidence="9">Major facilitator superfamily (MFS) profile domain-containing protein</fullName>
    </recommendedName>
</protein>
<evidence type="ECO:0000256" key="5">
    <source>
        <dbReference type="ARBA" id="ARBA00023136"/>
    </source>
</evidence>
<keyword evidence="2" id="KW-0813">Transport</keyword>
<dbReference type="Proteomes" id="UP000005408">
    <property type="component" value="Unassembled WGS sequence"/>
</dbReference>
<evidence type="ECO:0000256" key="8">
    <source>
        <dbReference type="SAM" id="Phobius"/>
    </source>
</evidence>
<evidence type="ECO:0000256" key="4">
    <source>
        <dbReference type="ARBA" id="ARBA00022989"/>
    </source>
</evidence>
<proteinExistence type="inferred from homology"/>
<feature type="transmembrane region" description="Helical" evidence="8">
    <location>
        <begin position="196"/>
        <end position="219"/>
    </location>
</feature>
<dbReference type="EnsemblMetazoa" id="G25264.1">
    <property type="protein sequence ID" value="G25264.1:cds"/>
    <property type="gene ID" value="G25264"/>
</dbReference>
<keyword evidence="3 8" id="KW-0812">Transmembrane</keyword>
<dbReference type="AlphaFoldDB" id="A0A8W8KVZ8"/>
<feature type="region of interest" description="Disordered" evidence="7">
    <location>
        <begin position="1"/>
        <end position="35"/>
    </location>
</feature>
<evidence type="ECO:0000256" key="2">
    <source>
        <dbReference type="ARBA" id="ARBA00022448"/>
    </source>
</evidence>
<organism evidence="10 11">
    <name type="scientific">Magallana gigas</name>
    <name type="common">Pacific oyster</name>
    <name type="synonym">Crassostrea gigas</name>
    <dbReference type="NCBI Taxonomy" id="29159"/>
    <lineage>
        <taxon>Eukaryota</taxon>
        <taxon>Metazoa</taxon>
        <taxon>Spiralia</taxon>
        <taxon>Lophotrochozoa</taxon>
        <taxon>Mollusca</taxon>
        <taxon>Bivalvia</taxon>
        <taxon>Autobranchia</taxon>
        <taxon>Pteriomorphia</taxon>
        <taxon>Ostreida</taxon>
        <taxon>Ostreoidea</taxon>
        <taxon>Ostreidae</taxon>
        <taxon>Magallana</taxon>
    </lineage>
</organism>
<dbReference type="PANTHER" id="PTHR23505:SF79">
    <property type="entry name" value="PROTEIN SPINSTER"/>
    <property type="match status" value="1"/>
</dbReference>
<feature type="transmembrane region" description="Helical" evidence="8">
    <location>
        <begin position="171"/>
        <end position="190"/>
    </location>
</feature>
<feature type="transmembrane region" description="Helical" evidence="8">
    <location>
        <begin position="386"/>
        <end position="407"/>
    </location>
</feature>
<dbReference type="InterPro" id="IPR036259">
    <property type="entry name" value="MFS_trans_sf"/>
</dbReference>
<dbReference type="GO" id="GO:0022857">
    <property type="term" value="F:transmembrane transporter activity"/>
    <property type="evidence" value="ECO:0007669"/>
    <property type="project" value="InterPro"/>
</dbReference>
<dbReference type="InterPro" id="IPR044770">
    <property type="entry name" value="MFS_spinster-like"/>
</dbReference>
<dbReference type="CDD" id="cd17328">
    <property type="entry name" value="MFS_spinster_like"/>
    <property type="match status" value="1"/>
</dbReference>
<keyword evidence="4 8" id="KW-1133">Transmembrane helix</keyword>
<evidence type="ECO:0000256" key="6">
    <source>
        <dbReference type="ARBA" id="ARBA00024338"/>
    </source>
</evidence>
<feature type="transmembrane region" description="Helical" evidence="8">
    <location>
        <begin position="231"/>
        <end position="252"/>
    </location>
</feature>
<name>A0A8W8KVZ8_MAGGI</name>
<dbReference type="Gene3D" id="1.20.1250.20">
    <property type="entry name" value="MFS general substrate transporter like domains"/>
    <property type="match status" value="2"/>
</dbReference>
<keyword evidence="11" id="KW-1185">Reference proteome</keyword>
<evidence type="ECO:0000256" key="3">
    <source>
        <dbReference type="ARBA" id="ARBA00022692"/>
    </source>
</evidence>
<dbReference type="InterPro" id="IPR020846">
    <property type="entry name" value="MFS_dom"/>
</dbReference>
<dbReference type="InterPro" id="IPR011701">
    <property type="entry name" value="MFS"/>
</dbReference>
<reference evidence="10" key="1">
    <citation type="submission" date="2022-08" db="UniProtKB">
        <authorList>
            <consortium name="EnsemblMetazoa"/>
        </authorList>
    </citation>
    <scope>IDENTIFICATION</scope>
    <source>
        <strain evidence="10">05x7-T-G4-1.051#20</strain>
    </source>
</reference>
<feature type="transmembrane region" description="Helical" evidence="8">
    <location>
        <begin position="141"/>
        <end position="164"/>
    </location>
</feature>
<feature type="transmembrane region" description="Helical" evidence="8">
    <location>
        <begin position="413"/>
        <end position="435"/>
    </location>
</feature>
<sequence>MSLQNDERVNLLSEHGETEQDELDTDMEKMEKEPEAKVEEEVPWYRTLTPYKLYVLLILLVTYLLNQLDRYMLAISSKAMAQEIHFGDKACMKNTSAQDSDFNGLKCETFSSADSCRNATSNLTHATGLCYYDYNGQGLEYQIVAGPAFTVIYTFGGIFISYAAEKYNRKAMLAACLMFWSVMTLLTGFVKEYWQLVILRFGLGFGESGCGPFAVSILTDYFTPETRGFALGIYNWGIYFGYSMSYAFGNFISLANINGQGWRWTFILSGIPGLAVGLLMLVSLKEPERNQNQLELSGTACQRLGRTLKNFCSPSLLLICLAGSIRNASGYVFAYNTQLYFTQIGQTPEQIGKYLSWIPLVGGSFSVLLGGFISDRLVRRLGLYSRILVIGVSLLIAAPFAAGTLYFDPPGAYFFQIPTYIFGEMWVGITLAVVVELVPSEIKTTAVAAYLFIISNIGGNANLLVPPLAQHFESQNYSKSDSLRYALYIMYPGETKGRQQKKTTNLMSREYLILYVRWTVCILYPSLLCVYVCTKTRLQASKKTSIHKNG</sequence>
<evidence type="ECO:0000313" key="11">
    <source>
        <dbReference type="Proteomes" id="UP000005408"/>
    </source>
</evidence>
<dbReference type="GO" id="GO:0016020">
    <property type="term" value="C:membrane"/>
    <property type="evidence" value="ECO:0007669"/>
    <property type="project" value="UniProtKB-SubCell"/>
</dbReference>
<feature type="domain" description="Major facilitator superfamily (MFS) profile" evidence="9">
    <location>
        <begin position="55"/>
        <end position="537"/>
    </location>
</feature>
<dbReference type="PROSITE" id="PS50850">
    <property type="entry name" value="MFS"/>
    <property type="match status" value="1"/>
</dbReference>
<feature type="transmembrane region" description="Helical" evidence="8">
    <location>
        <begin position="447"/>
        <end position="465"/>
    </location>
</feature>
<dbReference type="SUPFAM" id="SSF103473">
    <property type="entry name" value="MFS general substrate transporter"/>
    <property type="match status" value="1"/>
</dbReference>
<feature type="transmembrane region" description="Helical" evidence="8">
    <location>
        <begin position="512"/>
        <end position="533"/>
    </location>
</feature>